<dbReference type="InterPro" id="IPR017441">
    <property type="entry name" value="Protein_kinase_ATP_BS"/>
</dbReference>
<dbReference type="FunFam" id="1.10.510.10:FF:000287">
    <property type="entry name" value="probable LRR receptor-like serine/threonine-protein kinase RKF3"/>
    <property type="match status" value="1"/>
</dbReference>
<dbReference type="PANTHER" id="PTHR47989">
    <property type="entry name" value="OS01G0750732 PROTEIN"/>
    <property type="match status" value="1"/>
</dbReference>
<dbReference type="EC" id="2.7.11.1" evidence="2"/>
<evidence type="ECO:0000313" key="21">
    <source>
        <dbReference type="Proteomes" id="UP001159364"/>
    </source>
</evidence>
<evidence type="ECO:0000256" key="3">
    <source>
        <dbReference type="ARBA" id="ARBA00022527"/>
    </source>
</evidence>
<sequence length="593" mass="65863">MSLSFSAHSQLVIVLMASMFHSPAANMETSCPLNFNVLRALYQVHLKPASLYMPFQCRYAAEGIRILRSEYLRVCWESYRNLIRELVDGVDVETFCGFRSELIWDTCLNITTSETFENRFSKSVLLQMRSICENSWDNGVVCESCMNYLVNLTKIDLLGPESEDVSGCSSYLVMYAAAFVNKFGPTDPGTTKCLFRLDYPMRFTSSTSEHRRSMISGTVLGCIIGIVGALLAVGLLVIRSKKFEKKRGASVIDETSMDLGLTCNARGSNLVKFKMDEIRKATRNFSRHNIIGKGNFGNIYKGVLPDGTEVACKRFKNVSASGDASFAHEVEVIASVKHVNLVALRGYCTSTVGMEGHQRIIVCDLMHNGSVYDHLFSSGTKKLSWPVRQKIALGTARGLAYLHNGVHPPIIHRDVKASNILLDRTLEPKLADFGLARFNSHEMTHLSTRVAGTLGYVAPEYAMFGQLSERSDVYSFGVVLLELLGGKRAYEEHEGKASLLTDWAWLLVNEGRALDIIEEDIPDLGPHEVVEQYVHIAVICAHPIVHARPRMEQVVNLLETNSLVSSTPANVIQTTTSQTLLPCLMDPIQTIKS</sequence>
<keyword evidence="11 17" id="KW-0472">Membrane</keyword>
<dbReference type="FunFam" id="3.30.200.20:FF:000390">
    <property type="entry name" value="probable LRR receptor-like serine/threonine-protein kinase RKF3"/>
    <property type="match status" value="1"/>
</dbReference>
<evidence type="ECO:0000256" key="7">
    <source>
        <dbReference type="ARBA" id="ARBA00022741"/>
    </source>
</evidence>
<comment type="subcellular location">
    <subcellularLocation>
        <location evidence="1">Membrane</location>
        <topology evidence="1">Single-pass type I membrane protein</topology>
    </subcellularLocation>
</comment>
<evidence type="ECO:0000256" key="10">
    <source>
        <dbReference type="ARBA" id="ARBA00022989"/>
    </source>
</evidence>
<protein>
    <recommendedName>
        <fullName evidence="2">non-specific serine/threonine protein kinase</fullName>
        <ecNumber evidence="2">2.7.11.1</ecNumber>
    </recommendedName>
</protein>
<keyword evidence="9 16" id="KW-0067">ATP-binding</keyword>
<dbReference type="PROSITE" id="PS00107">
    <property type="entry name" value="PROTEIN_KINASE_ATP"/>
    <property type="match status" value="1"/>
</dbReference>
<dbReference type="Pfam" id="PF19160">
    <property type="entry name" value="SPARK"/>
    <property type="match status" value="1"/>
</dbReference>
<dbReference type="Gene3D" id="3.30.200.20">
    <property type="entry name" value="Phosphorylase Kinase, domain 1"/>
    <property type="match status" value="1"/>
</dbReference>
<keyword evidence="3" id="KW-0723">Serine/threonine-protein kinase</keyword>
<keyword evidence="21" id="KW-1185">Reference proteome</keyword>
<evidence type="ECO:0000256" key="1">
    <source>
        <dbReference type="ARBA" id="ARBA00004479"/>
    </source>
</evidence>
<keyword evidence="6 18" id="KW-0732">Signal</keyword>
<dbReference type="Proteomes" id="UP001159364">
    <property type="component" value="Linkage Group LG07"/>
</dbReference>
<evidence type="ECO:0000256" key="4">
    <source>
        <dbReference type="ARBA" id="ARBA00022679"/>
    </source>
</evidence>
<evidence type="ECO:0000256" key="14">
    <source>
        <dbReference type="ARBA" id="ARBA00047899"/>
    </source>
</evidence>
<dbReference type="GO" id="GO:0016020">
    <property type="term" value="C:membrane"/>
    <property type="evidence" value="ECO:0007669"/>
    <property type="project" value="UniProtKB-SubCell"/>
</dbReference>
<evidence type="ECO:0000256" key="2">
    <source>
        <dbReference type="ARBA" id="ARBA00012513"/>
    </source>
</evidence>
<comment type="catalytic activity">
    <reaction evidence="15">
        <text>L-seryl-[protein] + ATP = O-phospho-L-seryl-[protein] + ADP + H(+)</text>
        <dbReference type="Rhea" id="RHEA:17989"/>
        <dbReference type="Rhea" id="RHEA-COMP:9863"/>
        <dbReference type="Rhea" id="RHEA-COMP:11604"/>
        <dbReference type="ChEBI" id="CHEBI:15378"/>
        <dbReference type="ChEBI" id="CHEBI:29999"/>
        <dbReference type="ChEBI" id="CHEBI:30616"/>
        <dbReference type="ChEBI" id="CHEBI:83421"/>
        <dbReference type="ChEBI" id="CHEBI:456216"/>
        <dbReference type="EC" id="2.7.11.1"/>
    </reaction>
</comment>
<dbReference type="PANTHER" id="PTHR47989:SF62">
    <property type="entry name" value="OS05G0423500 PROTEIN"/>
    <property type="match status" value="1"/>
</dbReference>
<keyword evidence="8" id="KW-0418">Kinase</keyword>
<keyword evidence="5 17" id="KW-0812">Transmembrane</keyword>
<gene>
    <name evidence="20" type="ORF">K2173_017881</name>
</gene>
<dbReference type="PROSITE" id="PS50011">
    <property type="entry name" value="PROTEIN_KINASE_DOM"/>
    <property type="match status" value="1"/>
</dbReference>
<dbReference type="GO" id="GO:0005524">
    <property type="term" value="F:ATP binding"/>
    <property type="evidence" value="ECO:0007669"/>
    <property type="project" value="UniProtKB-UniRule"/>
</dbReference>
<comment type="catalytic activity">
    <reaction evidence="14">
        <text>L-threonyl-[protein] + ATP = O-phospho-L-threonyl-[protein] + ADP + H(+)</text>
        <dbReference type="Rhea" id="RHEA:46608"/>
        <dbReference type="Rhea" id="RHEA-COMP:11060"/>
        <dbReference type="Rhea" id="RHEA-COMP:11605"/>
        <dbReference type="ChEBI" id="CHEBI:15378"/>
        <dbReference type="ChEBI" id="CHEBI:30013"/>
        <dbReference type="ChEBI" id="CHEBI:30616"/>
        <dbReference type="ChEBI" id="CHEBI:61977"/>
        <dbReference type="ChEBI" id="CHEBI:456216"/>
        <dbReference type="EC" id="2.7.11.1"/>
    </reaction>
</comment>
<evidence type="ECO:0000256" key="16">
    <source>
        <dbReference type="PROSITE-ProRule" id="PRU10141"/>
    </source>
</evidence>
<evidence type="ECO:0000256" key="5">
    <source>
        <dbReference type="ARBA" id="ARBA00022692"/>
    </source>
</evidence>
<keyword evidence="10 17" id="KW-1133">Transmembrane helix</keyword>
<dbReference type="GO" id="GO:0004674">
    <property type="term" value="F:protein serine/threonine kinase activity"/>
    <property type="evidence" value="ECO:0007669"/>
    <property type="project" value="UniProtKB-KW"/>
</dbReference>
<evidence type="ECO:0000256" key="17">
    <source>
        <dbReference type="SAM" id="Phobius"/>
    </source>
</evidence>
<keyword evidence="4" id="KW-0808">Transferase</keyword>
<feature type="signal peptide" evidence="18">
    <location>
        <begin position="1"/>
        <end position="26"/>
    </location>
</feature>
<evidence type="ECO:0000256" key="15">
    <source>
        <dbReference type="ARBA" id="ARBA00048679"/>
    </source>
</evidence>
<dbReference type="CDD" id="cd14066">
    <property type="entry name" value="STKc_IRAK"/>
    <property type="match status" value="1"/>
</dbReference>
<evidence type="ECO:0000313" key="20">
    <source>
        <dbReference type="EMBL" id="KAJ8760745.1"/>
    </source>
</evidence>
<evidence type="ECO:0000256" key="6">
    <source>
        <dbReference type="ARBA" id="ARBA00022729"/>
    </source>
</evidence>
<dbReference type="InterPro" id="IPR043891">
    <property type="entry name" value="SPARK"/>
</dbReference>
<feature type="binding site" evidence="16">
    <location>
        <position position="313"/>
    </location>
    <ligand>
        <name>ATP</name>
        <dbReference type="ChEBI" id="CHEBI:30616"/>
    </ligand>
</feature>
<dbReference type="InterPro" id="IPR008271">
    <property type="entry name" value="Ser/Thr_kinase_AS"/>
</dbReference>
<dbReference type="PROSITE" id="PS00108">
    <property type="entry name" value="PROTEIN_KINASE_ST"/>
    <property type="match status" value="1"/>
</dbReference>
<evidence type="ECO:0000256" key="12">
    <source>
        <dbReference type="ARBA" id="ARBA00023170"/>
    </source>
</evidence>
<dbReference type="EMBL" id="JAIWQS010000007">
    <property type="protein sequence ID" value="KAJ8760745.1"/>
    <property type="molecule type" value="Genomic_DNA"/>
</dbReference>
<evidence type="ECO:0000256" key="9">
    <source>
        <dbReference type="ARBA" id="ARBA00022840"/>
    </source>
</evidence>
<feature type="domain" description="Protein kinase" evidence="19">
    <location>
        <begin position="285"/>
        <end position="564"/>
    </location>
</feature>
<keyword evidence="13" id="KW-0325">Glycoprotein</keyword>
<organism evidence="20 21">
    <name type="scientific">Erythroxylum novogranatense</name>
    <dbReference type="NCBI Taxonomy" id="1862640"/>
    <lineage>
        <taxon>Eukaryota</taxon>
        <taxon>Viridiplantae</taxon>
        <taxon>Streptophyta</taxon>
        <taxon>Embryophyta</taxon>
        <taxon>Tracheophyta</taxon>
        <taxon>Spermatophyta</taxon>
        <taxon>Magnoliopsida</taxon>
        <taxon>eudicotyledons</taxon>
        <taxon>Gunneridae</taxon>
        <taxon>Pentapetalae</taxon>
        <taxon>rosids</taxon>
        <taxon>fabids</taxon>
        <taxon>Malpighiales</taxon>
        <taxon>Erythroxylaceae</taxon>
        <taxon>Erythroxylum</taxon>
    </lineage>
</organism>
<evidence type="ECO:0000256" key="13">
    <source>
        <dbReference type="ARBA" id="ARBA00023180"/>
    </source>
</evidence>
<name>A0AAV8T3A8_9ROSI</name>
<comment type="caution">
    <text evidence="20">The sequence shown here is derived from an EMBL/GenBank/DDBJ whole genome shotgun (WGS) entry which is preliminary data.</text>
</comment>
<dbReference type="Pfam" id="PF00069">
    <property type="entry name" value="Pkinase"/>
    <property type="match status" value="1"/>
</dbReference>
<keyword evidence="12" id="KW-0675">Receptor</keyword>
<reference evidence="20 21" key="1">
    <citation type="submission" date="2021-09" db="EMBL/GenBank/DDBJ databases">
        <title>Genomic insights and catalytic innovation underlie evolution of tropane alkaloids biosynthesis.</title>
        <authorList>
            <person name="Wang Y.-J."/>
            <person name="Tian T."/>
            <person name="Huang J.-P."/>
            <person name="Huang S.-X."/>
        </authorList>
    </citation>
    <scope>NUCLEOTIDE SEQUENCE [LARGE SCALE GENOMIC DNA]</scope>
    <source>
        <strain evidence="20">KIB-2018</strain>
        <tissue evidence="20">Leaf</tissue>
    </source>
</reference>
<dbReference type="SUPFAM" id="SSF56112">
    <property type="entry name" value="Protein kinase-like (PK-like)"/>
    <property type="match status" value="1"/>
</dbReference>
<proteinExistence type="predicted"/>
<evidence type="ECO:0000256" key="11">
    <source>
        <dbReference type="ARBA" id="ARBA00023136"/>
    </source>
</evidence>
<evidence type="ECO:0000256" key="8">
    <source>
        <dbReference type="ARBA" id="ARBA00022777"/>
    </source>
</evidence>
<dbReference type="InterPro" id="IPR011009">
    <property type="entry name" value="Kinase-like_dom_sf"/>
</dbReference>
<dbReference type="SMART" id="SM00220">
    <property type="entry name" value="S_TKc"/>
    <property type="match status" value="1"/>
</dbReference>
<evidence type="ECO:0000256" key="18">
    <source>
        <dbReference type="SAM" id="SignalP"/>
    </source>
</evidence>
<evidence type="ECO:0000259" key="19">
    <source>
        <dbReference type="PROSITE" id="PS50011"/>
    </source>
</evidence>
<keyword evidence="7 16" id="KW-0547">Nucleotide-binding</keyword>
<feature type="chain" id="PRO_5043967416" description="non-specific serine/threonine protein kinase" evidence="18">
    <location>
        <begin position="27"/>
        <end position="593"/>
    </location>
</feature>
<accession>A0AAV8T3A8</accession>
<dbReference type="Gene3D" id="1.10.510.10">
    <property type="entry name" value="Transferase(Phosphotransferase) domain 1"/>
    <property type="match status" value="1"/>
</dbReference>
<dbReference type="AlphaFoldDB" id="A0AAV8T3A8"/>
<feature type="transmembrane region" description="Helical" evidence="17">
    <location>
        <begin position="214"/>
        <end position="238"/>
    </location>
</feature>
<dbReference type="InterPro" id="IPR000719">
    <property type="entry name" value="Prot_kinase_dom"/>
</dbReference>